<evidence type="ECO:0000256" key="1">
    <source>
        <dbReference type="SAM" id="Phobius"/>
    </source>
</evidence>
<dbReference type="RefSeq" id="WP_390294885.1">
    <property type="nucleotide sequence ID" value="NZ_JBHSFU010000004.1"/>
</dbReference>
<gene>
    <name evidence="2" type="ORF">ACFO3D_08750</name>
</gene>
<reference evidence="3" key="1">
    <citation type="journal article" date="2019" name="Int. J. Syst. Evol. Microbiol.">
        <title>The Global Catalogue of Microorganisms (GCM) 10K type strain sequencing project: providing services to taxonomists for standard genome sequencing and annotation.</title>
        <authorList>
            <consortium name="The Broad Institute Genomics Platform"/>
            <consortium name="The Broad Institute Genome Sequencing Center for Infectious Disease"/>
            <person name="Wu L."/>
            <person name="Ma J."/>
        </authorList>
    </citation>
    <scope>NUCLEOTIDE SEQUENCE [LARGE SCALE GENOMIC DNA]</scope>
    <source>
        <strain evidence="3">CGMCC 4.7426</strain>
    </source>
</reference>
<comment type="caution">
    <text evidence="2">The sequence shown here is derived from an EMBL/GenBank/DDBJ whole genome shotgun (WGS) entry which is preliminary data.</text>
</comment>
<organism evidence="2 3">
    <name type="scientific">Virgibacillus kekensis</name>
    <dbReference type="NCBI Taxonomy" id="202261"/>
    <lineage>
        <taxon>Bacteria</taxon>
        <taxon>Bacillati</taxon>
        <taxon>Bacillota</taxon>
        <taxon>Bacilli</taxon>
        <taxon>Bacillales</taxon>
        <taxon>Bacillaceae</taxon>
        <taxon>Virgibacillus</taxon>
    </lineage>
</organism>
<keyword evidence="1" id="KW-0812">Transmembrane</keyword>
<evidence type="ECO:0000313" key="2">
    <source>
        <dbReference type="EMBL" id="MFC4558301.1"/>
    </source>
</evidence>
<evidence type="ECO:0008006" key="4">
    <source>
        <dbReference type="Google" id="ProtNLM"/>
    </source>
</evidence>
<dbReference type="EMBL" id="JBHSFU010000004">
    <property type="protein sequence ID" value="MFC4558301.1"/>
    <property type="molecule type" value="Genomic_DNA"/>
</dbReference>
<sequence>MDKELNELKDRFEKEIPTSFTARDKQAVMDRINEQEPERGSRHIFPKVMTAAVFATLLFVGVIIANDQLGLSMDGDIPKPAPQNSDSLTAEPEEKEELLLHFTKNREYDSLTFDPETIKSGDVVGEDTSDAMKVTDVSRNSEGTVITFDGLMELTGGLYDSAGKLQFIPNMESTQQLPVATQDLGRLVKAGLLNEDVVRKIFGIGASYESTDELSIVIEQIEYIYSEKGSSINFKVRNAVSAENELDFPRETYETSIKLSEDLRNVYNAYAESLDDTLLKGLKPIDVFKMYFHAENEGDEEVQYALYIKGHPHGTPDKETYFNDPFFADTKAMELNEKEFYKELQKVKVFEEIYLKENEAVVSFDFGSSEGDPMFRLYKNTKLDVWKVGWLPMQ</sequence>
<name>A0ABV9DHJ2_9BACI</name>
<feature type="transmembrane region" description="Helical" evidence="1">
    <location>
        <begin position="44"/>
        <end position="65"/>
    </location>
</feature>
<keyword evidence="3" id="KW-1185">Reference proteome</keyword>
<keyword evidence="1" id="KW-0472">Membrane</keyword>
<dbReference type="Proteomes" id="UP001595989">
    <property type="component" value="Unassembled WGS sequence"/>
</dbReference>
<protein>
    <recommendedName>
        <fullName evidence="4">DUF4179 domain-containing protein</fullName>
    </recommendedName>
</protein>
<accession>A0ABV9DHJ2</accession>
<proteinExistence type="predicted"/>
<evidence type="ECO:0000313" key="3">
    <source>
        <dbReference type="Proteomes" id="UP001595989"/>
    </source>
</evidence>
<keyword evidence="1" id="KW-1133">Transmembrane helix</keyword>